<sequence length="202" mass="22795">MDSAAKLSDARYYYAERLKIITFFGIVISIISATATVVIIPLVYSYVQRVHSSLYPDLEICRGETDRLWREFSAIENVGHLISRLFHRVNIDLPTEMQNRKPRHAIMVRYPTSHSSAYSHPHYVAFRQPQGGGYAQSNAYVTAPPAYRQPPRYAVLPASSVPQRTNVGQCCGCSMGEPGPPGRLKWTNKKYTVLVAKVPFVY</sequence>
<keyword evidence="1" id="KW-0677">Repeat</keyword>
<dbReference type="AlphaFoldDB" id="A0AAD4MIM7"/>
<keyword evidence="4" id="KW-0176">Collagen</keyword>
<dbReference type="Proteomes" id="UP001201812">
    <property type="component" value="Unassembled WGS sequence"/>
</dbReference>
<proteinExistence type="predicted"/>
<dbReference type="GO" id="GO:0042302">
    <property type="term" value="F:structural constituent of cuticle"/>
    <property type="evidence" value="ECO:0007669"/>
    <property type="project" value="InterPro"/>
</dbReference>
<comment type="caution">
    <text evidence="4">The sequence shown here is derived from an EMBL/GenBank/DDBJ whole genome shotgun (WGS) entry which is preliminary data.</text>
</comment>
<evidence type="ECO:0000313" key="4">
    <source>
        <dbReference type="EMBL" id="KAI1694528.1"/>
    </source>
</evidence>
<evidence type="ECO:0000256" key="2">
    <source>
        <dbReference type="SAM" id="Phobius"/>
    </source>
</evidence>
<gene>
    <name evidence="4" type="ORF">DdX_20073</name>
</gene>
<evidence type="ECO:0000313" key="5">
    <source>
        <dbReference type="Proteomes" id="UP001201812"/>
    </source>
</evidence>
<accession>A0AAD4MIM7</accession>
<dbReference type="InterPro" id="IPR002486">
    <property type="entry name" value="Col_cuticle_N"/>
</dbReference>
<feature type="transmembrane region" description="Helical" evidence="2">
    <location>
        <begin position="20"/>
        <end position="44"/>
    </location>
</feature>
<keyword evidence="2" id="KW-1133">Transmembrane helix</keyword>
<dbReference type="SMART" id="SM01088">
    <property type="entry name" value="Col_cuticle_N"/>
    <property type="match status" value="1"/>
</dbReference>
<protein>
    <submittedName>
        <fullName evidence="4">Cuticle collagen 40</fullName>
    </submittedName>
</protein>
<organism evidence="4 5">
    <name type="scientific">Ditylenchus destructor</name>
    <dbReference type="NCBI Taxonomy" id="166010"/>
    <lineage>
        <taxon>Eukaryota</taxon>
        <taxon>Metazoa</taxon>
        <taxon>Ecdysozoa</taxon>
        <taxon>Nematoda</taxon>
        <taxon>Chromadorea</taxon>
        <taxon>Rhabditida</taxon>
        <taxon>Tylenchina</taxon>
        <taxon>Tylenchomorpha</taxon>
        <taxon>Sphaerularioidea</taxon>
        <taxon>Anguinidae</taxon>
        <taxon>Anguininae</taxon>
        <taxon>Ditylenchus</taxon>
    </lineage>
</organism>
<name>A0AAD4MIM7_9BILA</name>
<reference evidence="4" key="1">
    <citation type="submission" date="2022-01" db="EMBL/GenBank/DDBJ databases">
        <title>Genome Sequence Resource for Two Populations of Ditylenchus destructor, the Migratory Endoparasitic Phytonematode.</title>
        <authorList>
            <person name="Zhang H."/>
            <person name="Lin R."/>
            <person name="Xie B."/>
        </authorList>
    </citation>
    <scope>NUCLEOTIDE SEQUENCE</scope>
    <source>
        <strain evidence="4">BazhouSP</strain>
    </source>
</reference>
<dbReference type="GO" id="GO:0005581">
    <property type="term" value="C:collagen trimer"/>
    <property type="evidence" value="ECO:0007669"/>
    <property type="project" value="UniProtKB-KW"/>
</dbReference>
<evidence type="ECO:0000259" key="3">
    <source>
        <dbReference type="SMART" id="SM01088"/>
    </source>
</evidence>
<keyword evidence="2" id="KW-0472">Membrane</keyword>
<dbReference type="Pfam" id="PF01484">
    <property type="entry name" value="Col_cuticle_N"/>
    <property type="match status" value="1"/>
</dbReference>
<keyword evidence="5" id="KW-1185">Reference proteome</keyword>
<evidence type="ECO:0000256" key="1">
    <source>
        <dbReference type="ARBA" id="ARBA00022737"/>
    </source>
</evidence>
<feature type="domain" description="Nematode cuticle collagen N-terminal" evidence="3">
    <location>
        <begin position="20"/>
        <end position="72"/>
    </location>
</feature>
<keyword evidence="2" id="KW-0812">Transmembrane</keyword>
<dbReference type="EMBL" id="JAKKPZ010000500">
    <property type="protein sequence ID" value="KAI1694528.1"/>
    <property type="molecule type" value="Genomic_DNA"/>
</dbReference>